<reference evidence="2" key="1">
    <citation type="submission" date="2022-02" db="EMBL/GenBank/DDBJ databases">
        <title>Atlantic sturgeon de novo genome assembly.</title>
        <authorList>
            <person name="Stock M."/>
            <person name="Klopp C."/>
            <person name="Guiguen Y."/>
            <person name="Cabau C."/>
            <person name="Parinello H."/>
            <person name="Santidrian Yebra-Pimentel E."/>
            <person name="Kuhl H."/>
            <person name="Dirks R.P."/>
            <person name="Guessner J."/>
            <person name="Wuertz S."/>
            <person name="Du K."/>
            <person name="Schartl M."/>
        </authorList>
    </citation>
    <scope>NUCLEOTIDE SEQUENCE</scope>
    <source>
        <strain evidence="2">STURGEONOMICS-FGT-2020</strain>
        <tissue evidence="2">Whole blood</tissue>
    </source>
</reference>
<evidence type="ECO:0000256" key="1">
    <source>
        <dbReference type="SAM" id="MobiDB-lite"/>
    </source>
</evidence>
<sequence>MQHNHSEILRHLYQLDQLLEWETDPEGAAKAGGTGDTGWAAQNTAVTPSAPESDLSIREILPLDPTRLSLQRGSDTDTEAIRLETDSDSTVTEDESEGEGGRGSPDRQQGEGQAISTCVLNLKVSQVLKQQAENSLLEVKRARGTQEMLGTEFRSTPGRRRESYLGLGEMQGEAGWGRVGLDEVDDRCSMMDREVEGSGWLADEVQSCRVEPASSLYPSSKRGCAQAVAPPRQYQLPIRLYGIHSEGEIHPHSWKNQLLRETHSDLPATAKTLSDGLGGCEGLSDGLRGCEGLSDGLGGCEGEDCSDYSSALEDSFVTVRHKADRGSVVTREAGGRQQFIEQVYTKRGGSTNRTEGRLTTAGVQEGNKGGYPLSDCQKTNTPNWTSEVAQLVEKMARGQLGAAAWSSREEPGQSSESEDMEELFYRFTGHSAATASTAPSNGSPALESLFRSFAGHQSLSETDSEPQTINKTFNISPRVQRSAGPGKVEQSLGSDFMPDSSLEVSDEFFTPNLLLASQEAALHSGRQALVQTPSSEEDLEVTVEVLWPRLDSEAGGSFGLSSGSEAGGSRTAVERPLDTEPNSAVVCASSPVTSSLTDIQDLSSIACDGDSLSREVQQQGPVIRNTVTLVSTPRSPGTVLRGQHCTTQAAIGIPYVFHRPLKLHFHVCVNLGNCQ</sequence>
<evidence type="ECO:0000313" key="3">
    <source>
        <dbReference type="Proteomes" id="UP001230051"/>
    </source>
</evidence>
<name>A0AAD8CUL3_ACIOX</name>
<protein>
    <submittedName>
        <fullName evidence="2">Inactive serine/threonine-protein kinase TEX14-like</fullName>
    </submittedName>
</protein>
<dbReference type="EMBL" id="JAGXEW010000026">
    <property type="protein sequence ID" value="KAK1157434.1"/>
    <property type="molecule type" value="Genomic_DNA"/>
</dbReference>
<dbReference type="Proteomes" id="UP001230051">
    <property type="component" value="Unassembled WGS sequence"/>
</dbReference>
<dbReference type="GO" id="GO:0016301">
    <property type="term" value="F:kinase activity"/>
    <property type="evidence" value="ECO:0007669"/>
    <property type="project" value="UniProtKB-KW"/>
</dbReference>
<proteinExistence type="predicted"/>
<evidence type="ECO:0000313" key="2">
    <source>
        <dbReference type="EMBL" id="KAK1157434.1"/>
    </source>
</evidence>
<feature type="region of interest" description="Disordered" evidence="1">
    <location>
        <begin position="68"/>
        <end position="112"/>
    </location>
</feature>
<comment type="caution">
    <text evidence="2">The sequence shown here is derived from an EMBL/GenBank/DDBJ whole genome shotgun (WGS) entry which is preliminary data.</text>
</comment>
<gene>
    <name evidence="2" type="ORF">AOXY_G25110</name>
</gene>
<keyword evidence="2" id="KW-0418">Kinase</keyword>
<keyword evidence="3" id="KW-1185">Reference proteome</keyword>
<feature type="region of interest" description="Disordered" evidence="1">
    <location>
        <begin position="556"/>
        <end position="583"/>
    </location>
</feature>
<dbReference type="AlphaFoldDB" id="A0AAD8CUL3"/>
<feature type="region of interest" description="Disordered" evidence="1">
    <location>
        <begin position="26"/>
        <end position="55"/>
    </location>
</feature>
<accession>A0AAD8CUL3</accession>
<organism evidence="2 3">
    <name type="scientific">Acipenser oxyrinchus oxyrinchus</name>
    <dbReference type="NCBI Taxonomy" id="40147"/>
    <lineage>
        <taxon>Eukaryota</taxon>
        <taxon>Metazoa</taxon>
        <taxon>Chordata</taxon>
        <taxon>Craniata</taxon>
        <taxon>Vertebrata</taxon>
        <taxon>Euteleostomi</taxon>
        <taxon>Actinopterygii</taxon>
        <taxon>Chondrostei</taxon>
        <taxon>Acipenseriformes</taxon>
        <taxon>Acipenseridae</taxon>
        <taxon>Acipenser</taxon>
    </lineage>
</organism>
<keyword evidence="2" id="KW-0808">Transferase</keyword>